<evidence type="ECO:0000313" key="2">
    <source>
        <dbReference type="Proteomes" id="UP000194236"/>
    </source>
</evidence>
<reference evidence="1 2" key="1">
    <citation type="submission" date="2017-03" db="EMBL/GenBank/DDBJ databases">
        <title>Genome Survey of Euroglyphus maynei.</title>
        <authorList>
            <person name="Arlian L.G."/>
            <person name="Morgan M.S."/>
            <person name="Rider S.D."/>
        </authorList>
    </citation>
    <scope>NUCLEOTIDE SEQUENCE [LARGE SCALE GENOMIC DNA]</scope>
    <source>
        <strain evidence="1">Arlian Lab</strain>
        <tissue evidence="1">Whole body</tissue>
    </source>
</reference>
<gene>
    <name evidence="1" type="ORF">BLA29_015003</name>
</gene>
<dbReference type="AlphaFoldDB" id="A0A1Y3B206"/>
<dbReference type="EMBL" id="MUJZ01050617">
    <property type="protein sequence ID" value="OTF73666.1"/>
    <property type="molecule type" value="Genomic_DNA"/>
</dbReference>
<evidence type="ECO:0000313" key="1">
    <source>
        <dbReference type="EMBL" id="OTF73666.1"/>
    </source>
</evidence>
<organism evidence="1 2">
    <name type="scientific">Euroglyphus maynei</name>
    <name type="common">Mayne's house dust mite</name>
    <dbReference type="NCBI Taxonomy" id="6958"/>
    <lineage>
        <taxon>Eukaryota</taxon>
        <taxon>Metazoa</taxon>
        <taxon>Ecdysozoa</taxon>
        <taxon>Arthropoda</taxon>
        <taxon>Chelicerata</taxon>
        <taxon>Arachnida</taxon>
        <taxon>Acari</taxon>
        <taxon>Acariformes</taxon>
        <taxon>Sarcoptiformes</taxon>
        <taxon>Astigmata</taxon>
        <taxon>Psoroptidia</taxon>
        <taxon>Analgoidea</taxon>
        <taxon>Pyroglyphidae</taxon>
        <taxon>Pyroglyphinae</taxon>
        <taxon>Euroglyphus</taxon>
    </lineage>
</organism>
<accession>A0A1Y3B206</accession>
<proteinExistence type="predicted"/>
<name>A0A1Y3B206_EURMA</name>
<comment type="caution">
    <text evidence="1">The sequence shown here is derived from an EMBL/GenBank/DDBJ whole genome shotgun (WGS) entry which is preliminary data.</text>
</comment>
<dbReference type="Proteomes" id="UP000194236">
    <property type="component" value="Unassembled WGS sequence"/>
</dbReference>
<sequence length="24" mass="2418">MATISITLASGHINMATIKSGGRS</sequence>
<keyword evidence="2" id="KW-1185">Reference proteome</keyword>
<protein>
    <submittedName>
        <fullName evidence="1">Uncharacterized protein</fullName>
    </submittedName>
</protein>